<keyword evidence="2" id="KW-1185">Reference proteome</keyword>
<dbReference type="EMBL" id="CM056742">
    <property type="protein sequence ID" value="KAJ8675753.1"/>
    <property type="molecule type" value="Genomic_DNA"/>
</dbReference>
<gene>
    <name evidence="1" type="ORF">QAD02_011539</name>
</gene>
<proteinExistence type="predicted"/>
<organism evidence="1 2">
    <name type="scientific">Eretmocerus hayati</name>
    <dbReference type="NCBI Taxonomy" id="131215"/>
    <lineage>
        <taxon>Eukaryota</taxon>
        <taxon>Metazoa</taxon>
        <taxon>Ecdysozoa</taxon>
        <taxon>Arthropoda</taxon>
        <taxon>Hexapoda</taxon>
        <taxon>Insecta</taxon>
        <taxon>Pterygota</taxon>
        <taxon>Neoptera</taxon>
        <taxon>Endopterygota</taxon>
        <taxon>Hymenoptera</taxon>
        <taxon>Apocrita</taxon>
        <taxon>Proctotrupomorpha</taxon>
        <taxon>Chalcidoidea</taxon>
        <taxon>Aphelinidae</taxon>
        <taxon>Aphelininae</taxon>
        <taxon>Eretmocerus</taxon>
    </lineage>
</organism>
<accession>A0ACC2NY19</accession>
<evidence type="ECO:0000313" key="2">
    <source>
        <dbReference type="Proteomes" id="UP001239111"/>
    </source>
</evidence>
<dbReference type="Proteomes" id="UP001239111">
    <property type="component" value="Chromosome 2"/>
</dbReference>
<protein>
    <submittedName>
        <fullName evidence="1">Uncharacterized protein</fullName>
    </submittedName>
</protein>
<sequence>MGRQLLRKRRCKVVRTKNLHLLLRNQTHLTTLMSRRHIALLTMKLQSKKMMIFKFKEENAEENKKPRVEPPVPMSEAYISSILSEAREKLDLASSEQPLEFEKFEQFMIESRGSKNVVELAASFSDEIEYLTSMIDLIYPYINNPVLKSRCTKLKKKLLPDEKGGTDKELDTSSSSNHDSQ</sequence>
<evidence type="ECO:0000313" key="1">
    <source>
        <dbReference type="EMBL" id="KAJ8675753.1"/>
    </source>
</evidence>
<name>A0ACC2NY19_9HYME</name>
<comment type="caution">
    <text evidence="1">The sequence shown here is derived from an EMBL/GenBank/DDBJ whole genome shotgun (WGS) entry which is preliminary data.</text>
</comment>
<reference evidence="1" key="1">
    <citation type="submission" date="2023-04" db="EMBL/GenBank/DDBJ databases">
        <title>A chromosome-level genome assembly of the parasitoid wasp Eretmocerus hayati.</title>
        <authorList>
            <person name="Zhong Y."/>
            <person name="Liu S."/>
            <person name="Liu Y."/>
        </authorList>
    </citation>
    <scope>NUCLEOTIDE SEQUENCE</scope>
    <source>
        <strain evidence="1">ZJU_SS_LIU_2023</strain>
    </source>
</reference>